<feature type="domain" description="Fibronectin type-III" evidence="1">
    <location>
        <begin position="512"/>
        <end position="696"/>
    </location>
</feature>
<dbReference type="InterPro" id="IPR003961">
    <property type="entry name" value="FN3_dom"/>
</dbReference>
<evidence type="ECO:0000259" key="1">
    <source>
        <dbReference type="SMART" id="SM00060"/>
    </source>
</evidence>
<feature type="domain" description="Fibronectin type-III" evidence="1">
    <location>
        <begin position="383"/>
        <end position="486"/>
    </location>
</feature>
<dbReference type="InterPro" id="IPR013783">
    <property type="entry name" value="Ig-like_fold"/>
</dbReference>
<protein>
    <submittedName>
        <fullName evidence="2">Gliding motility-associated C-terminal domain-containing protein</fullName>
    </submittedName>
</protein>
<dbReference type="EMBL" id="AP026867">
    <property type="protein sequence ID" value="BDS11176.1"/>
    <property type="molecule type" value="Genomic_DNA"/>
</dbReference>
<name>A0A915YDS8_9BACT</name>
<keyword evidence="3" id="KW-1185">Reference proteome</keyword>
<dbReference type="InterPro" id="IPR026341">
    <property type="entry name" value="T9SS_type_B"/>
</dbReference>
<evidence type="ECO:0000313" key="3">
    <source>
        <dbReference type="Proteomes" id="UP001060919"/>
    </source>
</evidence>
<dbReference type="SUPFAM" id="SSF49265">
    <property type="entry name" value="Fibronectin type III"/>
    <property type="match status" value="1"/>
</dbReference>
<dbReference type="RefSeq" id="WP_264792379.1">
    <property type="nucleotide sequence ID" value="NZ_AP026867.1"/>
</dbReference>
<dbReference type="Pfam" id="PF13585">
    <property type="entry name" value="CHU_C"/>
    <property type="match status" value="1"/>
</dbReference>
<organism evidence="2 3">
    <name type="scientific">Aureispira anguillae</name>
    <dbReference type="NCBI Taxonomy" id="2864201"/>
    <lineage>
        <taxon>Bacteria</taxon>
        <taxon>Pseudomonadati</taxon>
        <taxon>Bacteroidota</taxon>
        <taxon>Saprospiria</taxon>
        <taxon>Saprospirales</taxon>
        <taxon>Saprospiraceae</taxon>
        <taxon>Aureispira</taxon>
    </lineage>
</organism>
<evidence type="ECO:0000313" key="2">
    <source>
        <dbReference type="EMBL" id="BDS11176.1"/>
    </source>
</evidence>
<reference evidence="2" key="1">
    <citation type="submission" date="2022-09" db="EMBL/GenBank/DDBJ databases">
        <title>Aureispira anguillicida sp. nov., isolated from Leptocephalus of Japanese eel Anguilla japonica.</title>
        <authorList>
            <person name="Yuasa K."/>
            <person name="Mekata T."/>
            <person name="Ikunari K."/>
        </authorList>
    </citation>
    <scope>NUCLEOTIDE SEQUENCE</scope>
    <source>
        <strain evidence="2">EL160426</strain>
    </source>
</reference>
<dbReference type="Gene3D" id="2.60.40.10">
    <property type="entry name" value="Immunoglobulins"/>
    <property type="match status" value="2"/>
</dbReference>
<gene>
    <name evidence="2" type="ORF">AsAng_0018870</name>
</gene>
<dbReference type="AlphaFoldDB" id="A0A915YDS8"/>
<dbReference type="NCBIfam" id="TIGR04131">
    <property type="entry name" value="Bac_Flav_CTERM"/>
    <property type="match status" value="1"/>
</dbReference>
<accession>A0A915YDS8</accession>
<dbReference type="Proteomes" id="UP001060919">
    <property type="component" value="Chromosome"/>
</dbReference>
<dbReference type="SMART" id="SM00060">
    <property type="entry name" value="FN3"/>
    <property type="match status" value="2"/>
</dbReference>
<sequence>MERQLSLLLFLLTILPVSLWATHNRSGEMTYRQIGQNTIELTITTYTKVSGQSAQADRDRLTVDWGDGSPEEEILRTNMTMVFNDIQENIYVGVHAYPGANPVPGQPYVISMQDPNRNDNILNINGGASINVQFFLQTEVFLFNPSFFGYNSSPILLEKPVDFGVVGQVFQHTPNGYDPDGDSIAYELITPMQDRGVTVPGYQQVTDISPGANNQYSFDVHTGLFTWNAPRKEGEYNIAILVKSYRNGQYLGGIVRDIQIKIENAINRPPELEVVSEICVEAGELVEFDVEAWDQDLPLQLVTLTATGGPLASTITSPATFSNVTGTAPVGFPLTSTFRWQTVCEHVQKQPWQVVFKAKDDYSQGGVNASLATFKVVRIKVIAPPPQNLQATVGTNSATLTWDAPYVCENAVNFFGFTVWRKIGCDNFEPDTCEIGLDGHGYSQINTGYITTATGGSYTYIDNSIQNGTSYSYRILGEFATPIYYNGTITNYHSPVSGKTSDEVCIETREDLPALINVDVNATSTTAGEIFVRWTKPIATELDTIMNPPPYRYELYQSDDMAGNNFSTVPIFSSPTYSAFYLANDTFFTALGLNTENTPYSYRVMFFAGTDTIGTTKSASSIFLNVASTNQQNNLSWSEMVPWQNSAYVVYQEVPLGSNSYIILDTVTTATYQHRGLVNGENYCYRVMSIGSYNTNNTPDSLFNKSQKACGTPLDTIAPCPPNASAIIAISSCNTLQDDANNPDRLPCQGTITDPDFLYNQITWSNNMDSCANDVASFKVYFAPYCDGNYTLVYESQGLTDTSFTHVPSPTNLAGCYYITSIDSIEVNGGGNESDPSTLIRTDNCPFYDLPNTFTPNGDGANDLFKPCLLYRYINKVRFKVTNRWGQVVFETEDPEINWDGKDQNTGQDLPEGVYFYTCGVEQNCMSCEAIKPLKGYIHIIRSNN</sequence>
<dbReference type="KEGG" id="aup:AsAng_0018870"/>
<dbReference type="InterPro" id="IPR036116">
    <property type="entry name" value="FN3_sf"/>
</dbReference>
<proteinExistence type="predicted"/>